<keyword evidence="5 8" id="KW-0812">Transmembrane</keyword>
<dbReference type="AlphaFoldDB" id="B8GAD2"/>
<evidence type="ECO:0000313" key="10">
    <source>
        <dbReference type="Proteomes" id="UP000002508"/>
    </source>
</evidence>
<reference evidence="9" key="1">
    <citation type="submission" date="2008-12" db="EMBL/GenBank/DDBJ databases">
        <title>Complete sequence of Chloroflexus aggregans DSM 9485.</title>
        <authorList>
            <consortium name="US DOE Joint Genome Institute"/>
            <person name="Lucas S."/>
            <person name="Copeland A."/>
            <person name="Lapidus A."/>
            <person name="Glavina del Rio T."/>
            <person name="Dalin E."/>
            <person name="Tice H."/>
            <person name="Pitluck S."/>
            <person name="Foster B."/>
            <person name="Larimer F."/>
            <person name="Land M."/>
            <person name="Hauser L."/>
            <person name="Kyrpides N."/>
            <person name="Mikhailova N."/>
            <person name="Bryant D."/>
            <person name="Richardson P."/>
        </authorList>
    </citation>
    <scope>NUCLEOTIDE SEQUENCE</scope>
    <source>
        <strain evidence="9">DSM 9485</strain>
    </source>
</reference>
<dbReference type="HOGENOM" id="CLU_022869_1_1_0"/>
<protein>
    <submittedName>
        <fullName evidence="9">Bile acid:sodium symporter</fullName>
    </submittedName>
</protein>
<dbReference type="GO" id="GO:0015104">
    <property type="term" value="F:antimonite transmembrane transporter activity"/>
    <property type="evidence" value="ECO:0007669"/>
    <property type="project" value="TreeGrafter"/>
</dbReference>
<evidence type="ECO:0000256" key="4">
    <source>
        <dbReference type="ARBA" id="ARBA00022475"/>
    </source>
</evidence>
<feature type="transmembrane region" description="Helical" evidence="8">
    <location>
        <begin position="201"/>
        <end position="220"/>
    </location>
</feature>
<dbReference type="OrthoDB" id="3254016at2"/>
<feature type="transmembrane region" description="Helical" evidence="8">
    <location>
        <begin position="39"/>
        <end position="58"/>
    </location>
</feature>
<feature type="transmembrane region" description="Helical" evidence="8">
    <location>
        <begin position="128"/>
        <end position="151"/>
    </location>
</feature>
<dbReference type="Pfam" id="PF01758">
    <property type="entry name" value="SBF"/>
    <property type="match status" value="1"/>
</dbReference>
<evidence type="ECO:0000256" key="5">
    <source>
        <dbReference type="ARBA" id="ARBA00022692"/>
    </source>
</evidence>
<evidence type="ECO:0000256" key="7">
    <source>
        <dbReference type="ARBA" id="ARBA00023136"/>
    </source>
</evidence>
<feature type="transmembrane region" description="Helical" evidence="8">
    <location>
        <begin position="12"/>
        <end position="33"/>
    </location>
</feature>
<evidence type="ECO:0000256" key="3">
    <source>
        <dbReference type="ARBA" id="ARBA00022448"/>
    </source>
</evidence>
<feature type="transmembrane region" description="Helical" evidence="8">
    <location>
        <begin position="97"/>
        <end position="116"/>
    </location>
</feature>
<evidence type="ECO:0000256" key="6">
    <source>
        <dbReference type="ARBA" id="ARBA00022989"/>
    </source>
</evidence>
<comment type="similarity">
    <text evidence="2">Belongs to the arsenical resistance-3 (ACR3) (TC 2.A.59) family.</text>
</comment>
<dbReference type="GO" id="GO:0015297">
    <property type="term" value="F:antiporter activity"/>
    <property type="evidence" value="ECO:0007669"/>
    <property type="project" value="InterPro"/>
</dbReference>
<dbReference type="STRING" id="326427.Cagg_3671"/>
<feature type="transmembrane region" description="Helical" evidence="8">
    <location>
        <begin position="226"/>
        <end position="250"/>
    </location>
</feature>
<dbReference type="InterPro" id="IPR038770">
    <property type="entry name" value="Na+/solute_symporter_sf"/>
</dbReference>
<proteinExistence type="inferred from homology"/>
<keyword evidence="7 8" id="KW-0472">Membrane</keyword>
<dbReference type="PANTHER" id="PTHR43057">
    <property type="entry name" value="ARSENITE EFFLUX TRANSPORTER"/>
    <property type="match status" value="1"/>
</dbReference>
<gene>
    <name evidence="9" type="ordered locus">Cagg_3671</name>
</gene>
<dbReference type="GO" id="GO:0015105">
    <property type="term" value="F:arsenite transmembrane transporter activity"/>
    <property type="evidence" value="ECO:0007669"/>
    <property type="project" value="TreeGrafter"/>
</dbReference>
<dbReference type="InterPro" id="IPR002657">
    <property type="entry name" value="BilAc:Na_symport/Acr3"/>
</dbReference>
<evidence type="ECO:0000256" key="8">
    <source>
        <dbReference type="SAM" id="Phobius"/>
    </source>
</evidence>
<sequence length="319" mass="34640">MVTVSRLERYQATIYLIAIAAGLAIGQRWPILAPIADQALWPLLALLLTVTFLQIPLLHLREALVDRQLVILLFVGNFMLIPGIVWLFLHWLPPDAALRLGVGLVLLVPCTDWFIAFCHLGGGDTARALAVTPLLLIGQGALLPLYLWLMLDAATLDLVAGLNLWPALLIIFVPLVVALLGERWLEARPERQVWRQRSAGLTVPLLALVVGAIAVSQAQAAMAALAVVPVVTPVFVAFLLFAAVLARLLAGLGRLPARRGRVLLFSFSTRNSFVVLPLVLSLPPGWEATALVIVVQSLVELIGMVVMVWAGPRWVILPP</sequence>
<feature type="transmembrane region" description="Helical" evidence="8">
    <location>
        <begin position="262"/>
        <end position="282"/>
    </location>
</feature>
<dbReference type="PANTHER" id="PTHR43057:SF1">
    <property type="entry name" value="ARSENICAL-RESISTANCE PROTEIN 3"/>
    <property type="match status" value="1"/>
</dbReference>
<dbReference type="eggNOG" id="COG0798">
    <property type="taxonomic scope" value="Bacteria"/>
</dbReference>
<dbReference type="Proteomes" id="UP000002508">
    <property type="component" value="Chromosome"/>
</dbReference>
<dbReference type="TCDB" id="2.A.59.2.2">
    <property type="family name" value="the arsenical resistance-3 (acr3) family"/>
</dbReference>
<evidence type="ECO:0000256" key="2">
    <source>
        <dbReference type="ARBA" id="ARBA00010110"/>
    </source>
</evidence>
<dbReference type="EMBL" id="CP001337">
    <property type="protein sequence ID" value="ACL26507.1"/>
    <property type="molecule type" value="Genomic_DNA"/>
</dbReference>
<keyword evidence="4" id="KW-1003">Cell membrane</keyword>
<dbReference type="InterPro" id="IPR004706">
    <property type="entry name" value="Arsenical-R_Acr3"/>
</dbReference>
<dbReference type="KEGG" id="cag:Cagg_3671"/>
<name>B8GAD2_CHLAD</name>
<feature type="transmembrane region" description="Helical" evidence="8">
    <location>
        <begin position="70"/>
        <end position="91"/>
    </location>
</feature>
<comment type="subcellular location">
    <subcellularLocation>
        <location evidence="1">Cell membrane</location>
        <topology evidence="1">Multi-pass membrane protein</topology>
    </subcellularLocation>
</comment>
<evidence type="ECO:0000256" key="1">
    <source>
        <dbReference type="ARBA" id="ARBA00004651"/>
    </source>
</evidence>
<dbReference type="Gene3D" id="1.20.1530.20">
    <property type="match status" value="1"/>
</dbReference>
<dbReference type="GO" id="GO:0005886">
    <property type="term" value="C:plasma membrane"/>
    <property type="evidence" value="ECO:0007669"/>
    <property type="project" value="UniProtKB-SubCell"/>
</dbReference>
<evidence type="ECO:0000313" key="9">
    <source>
        <dbReference type="EMBL" id="ACL26507.1"/>
    </source>
</evidence>
<keyword evidence="3" id="KW-0813">Transport</keyword>
<feature type="transmembrane region" description="Helical" evidence="8">
    <location>
        <begin position="288"/>
        <end position="310"/>
    </location>
</feature>
<keyword evidence="6 8" id="KW-1133">Transmembrane helix</keyword>
<keyword evidence="10" id="KW-1185">Reference proteome</keyword>
<organism evidence="9 10">
    <name type="scientific">Chloroflexus aggregans (strain MD-66 / DSM 9485)</name>
    <dbReference type="NCBI Taxonomy" id="326427"/>
    <lineage>
        <taxon>Bacteria</taxon>
        <taxon>Bacillati</taxon>
        <taxon>Chloroflexota</taxon>
        <taxon>Chloroflexia</taxon>
        <taxon>Chloroflexales</taxon>
        <taxon>Chloroflexineae</taxon>
        <taxon>Chloroflexaceae</taxon>
        <taxon>Chloroflexus</taxon>
    </lineage>
</organism>
<accession>B8GAD2</accession>
<feature type="transmembrane region" description="Helical" evidence="8">
    <location>
        <begin position="163"/>
        <end position="181"/>
    </location>
</feature>